<keyword evidence="9" id="KW-1185">Reference proteome</keyword>
<dbReference type="InterPro" id="IPR037045">
    <property type="entry name" value="S8pro/Inhibitor_I9_sf"/>
</dbReference>
<evidence type="ECO:0000313" key="9">
    <source>
        <dbReference type="Proteomes" id="UP000284706"/>
    </source>
</evidence>
<dbReference type="InParanoid" id="A0A409WCI7"/>
<dbReference type="InterPro" id="IPR022398">
    <property type="entry name" value="Peptidase_S8_His-AS"/>
</dbReference>
<dbReference type="Pfam" id="PF05922">
    <property type="entry name" value="Inhibitor_I9"/>
    <property type="match status" value="1"/>
</dbReference>
<evidence type="ECO:0000256" key="2">
    <source>
        <dbReference type="ARBA" id="ARBA00022670"/>
    </source>
</evidence>
<dbReference type="AlphaFoldDB" id="A0A409WCI7"/>
<keyword evidence="2" id="KW-0645">Protease</keyword>
<evidence type="ECO:0000259" key="6">
    <source>
        <dbReference type="Pfam" id="PF00082"/>
    </source>
</evidence>
<evidence type="ECO:0008006" key="10">
    <source>
        <dbReference type="Google" id="ProtNLM"/>
    </source>
</evidence>
<organism evidence="8 9">
    <name type="scientific">Gymnopilus dilepis</name>
    <dbReference type="NCBI Taxonomy" id="231916"/>
    <lineage>
        <taxon>Eukaryota</taxon>
        <taxon>Fungi</taxon>
        <taxon>Dikarya</taxon>
        <taxon>Basidiomycota</taxon>
        <taxon>Agaricomycotina</taxon>
        <taxon>Agaricomycetes</taxon>
        <taxon>Agaricomycetidae</taxon>
        <taxon>Agaricales</taxon>
        <taxon>Agaricineae</taxon>
        <taxon>Hymenogastraceae</taxon>
        <taxon>Gymnopilus</taxon>
    </lineage>
</organism>
<name>A0A409WCI7_9AGAR</name>
<gene>
    <name evidence="8" type="ORF">CVT26_009100</name>
</gene>
<dbReference type="InterPro" id="IPR023827">
    <property type="entry name" value="Peptidase_S8_Asp-AS"/>
</dbReference>
<dbReference type="PANTHER" id="PTHR43806">
    <property type="entry name" value="PEPTIDASE S8"/>
    <property type="match status" value="1"/>
</dbReference>
<dbReference type="Proteomes" id="UP000284706">
    <property type="component" value="Unassembled WGS sequence"/>
</dbReference>
<dbReference type="Gene3D" id="3.40.50.200">
    <property type="entry name" value="Peptidase S8/S53 domain"/>
    <property type="match status" value="1"/>
</dbReference>
<dbReference type="InterPro" id="IPR000209">
    <property type="entry name" value="Peptidase_S8/S53_dom"/>
</dbReference>
<comment type="caution">
    <text evidence="8">The sequence shown here is derived from an EMBL/GenBank/DDBJ whole genome shotgun (WGS) entry which is preliminary data.</text>
</comment>
<keyword evidence="4" id="KW-0720">Serine protease</keyword>
<dbReference type="InterPro" id="IPR050131">
    <property type="entry name" value="Peptidase_S8_subtilisin-like"/>
</dbReference>
<dbReference type="GO" id="GO:0004252">
    <property type="term" value="F:serine-type endopeptidase activity"/>
    <property type="evidence" value="ECO:0007669"/>
    <property type="project" value="InterPro"/>
</dbReference>
<feature type="domain" description="Inhibitor I9" evidence="7">
    <location>
        <begin position="14"/>
        <end position="87"/>
    </location>
</feature>
<accession>A0A409WCI7</accession>
<dbReference type="GO" id="GO:0006508">
    <property type="term" value="P:proteolysis"/>
    <property type="evidence" value="ECO:0007669"/>
    <property type="project" value="UniProtKB-KW"/>
</dbReference>
<dbReference type="InterPro" id="IPR010259">
    <property type="entry name" value="S8pro/Inhibitor_I9"/>
</dbReference>
<dbReference type="PROSITE" id="PS51892">
    <property type="entry name" value="SUBTILASE"/>
    <property type="match status" value="1"/>
</dbReference>
<evidence type="ECO:0000256" key="4">
    <source>
        <dbReference type="ARBA" id="ARBA00022825"/>
    </source>
</evidence>
<dbReference type="InterPro" id="IPR036852">
    <property type="entry name" value="Peptidase_S8/S53_dom_sf"/>
</dbReference>
<dbReference type="PANTHER" id="PTHR43806:SF11">
    <property type="entry name" value="CEREVISIN-RELATED"/>
    <property type="match status" value="1"/>
</dbReference>
<feature type="domain" description="Peptidase S8/S53" evidence="6">
    <location>
        <begin position="137"/>
        <end position="253"/>
    </location>
</feature>
<dbReference type="SUPFAM" id="SSF52743">
    <property type="entry name" value="Subtilisin-like"/>
    <property type="match status" value="1"/>
</dbReference>
<protein>
    <recommendedName>
        <fullName evidence="10">Peptidase S8/S53 domain-containing protein</fullName>
    </recommendedName>
</protein>
<dbReference type="OrthoDB" id="19448at2759"/>
<dbReference type="PROSITE" id="PS00136">
    <property type="entry name" value="SUBTILASE_ASP"/>
    <property type="match status" value="1"/>
</dbReference>
<evidence type="ECO:0000256" key="5">
    <source>
        <dbReference type="PROSITE-ProRule" id="PRU01240"/>
    </source>
</evidence>
<dbReference type="STRING" id="231916.A0A409WCI7"/>
<reference evidence="8 9" key="1">
    <citation type="journal article" date="2018" name="Evol. Lett.">
        <title>Horizontal gene cluster transfer increased hallucinogenic mushroom diversity.</title>
        <authorList>
            <person name="Reynolds H.T."/>
            <person name="Vijayakumar V."/>
            <person name="Gluck-Thaler E."/>
            <person name="Korotkin H.B."/>
            <person name="Matheny P.B."/>
            <person name="Slot J.C."/>
        </authorList>
    </citation>
    <scope>NUCLEOTIDE SEQUENCE [LARGE SCALE GENOMIC DNA]</scope>
    <source>
        <strain evidence="8 9">SRW20</strain>
    </source>
</reference>
<comment type="similarity">
    <text evidence="1 5">Belongs to the peptidase S8 family.</text>
</comment>
<evidence type="ECO:0000259" key="7">
    <source>
        <dbReference type="Pfam" id="PF05922"/>
    </source>
</evidence>
<sequence>MTSTTTTTNDPAESYIVKLKDHPSVDIKQHIQAFAAKFNQNNQVHYKVTHEWSPSFVKAYVGTFSPHVLAELKRHGDVEYVSENSEVGDFQIVDQKDANGNDNAGWGLSRINRNEQLTGDPASVNFPYRYDGSLETGAGVDIYILDTGIKIDHEDFGGRAIWGTTIDKKEGDVDDDKDGHGTHVAGIAGGTRWGVAKGATLIAVKHNGGQVEHFVKGIEWIITSAKSRQRPSVVNMSHGVPKRNRFWNETVTKVR</sequence>
<dbReference type="PROSITE" id="PS00137">
    <property type="entry name" value="SUBTILASE_HIS"/>
    <property type="match status" value="1"/>
</dbReference>
<dbReference type="EMBL" id="NHYE01005186">
    <property type="protein sequence ID" value="PPQ76203.1"/>
    <property type="molecule type" value="Genomic_DNA"/>
</dbReference>
<comment type="caution">
    <text evidence="5">Lacks conserved residue(s) required for the propagation of feature annotation.</text>
</comment>
<dbReference type="InterPro" id="IPR015500">
    <property type="entry name" value="Peptidase_S8_subtilisin-rel"/>
</dbReference>
<dbReference type="SUPFAM" id="SSF54897">
    <property type="entry name" value="Protease propeptides/inhibitors"/>
    <property type="match status" value="1"/>
</dbReference>
<evidence type="ECO:0000256" key="1">
    <source>
        <dbReference type="ARBA" id="ARBA00011073"/>
    </source>
</evidence>
<dbReference type="Gene3D" id="3.30.70.80">
    <property type="entry name" value="Peptidase S8 propeptide/proteinase inhibitor I9"/>
    <property type="match status" value="1"/>
</dbReference>
<keyword evidence="3" id="KW-0378">Hydrolase</keyword>
<evidence type="ECO:0000313" key="8">
    <source>
        <dbReference type="EMBL" id="PPQ76203.1"/>
    </source>
</evidence>
<proteinExistence type="inferred from homology"/>
<dbReference type="GO" id="GO:0005615">
    <property type="term" value="C:extracellular space"/>
    <property type="evidence" value="ECO:0007669"/>
    <property type="project" value="TreeGrafter"/>
</dbReference>
<dbReference type="Pfam" id="PF00082">
    <property type="entry name" value="Peptidase_S8"/>
    <property type="match status" value="1"/>
</dbReference>
<evidence type="ECO:0000256" key="3">
    <source>
        <dbReference type="ARBA" id="ARBA00022801"/>
    </source>
</evidence>
<dbReference type="PRINTS" id="PR00723">
    <property type="entry name" value="SUBTILISIN"/>
</dbReference>